<accession>A0ABS6D443</accession>
<feature type="compositionally biased region" description="Polar residues" evidence="1">
    <location>
        <begin position="36"/>
        <end position="48"/>
    </location>
</feature>
<reference evidence="2 3" key="1">
    <citation type="submission" date="2021-06" db="EMBL/GenBank/DDBJ databases">
        <title>Faecalicatena sp. nov. isolated from porcine feces.</title>
        <authorList>
            <person name="Oh B.S."/>
            <person name="Lee J.H."/>
        </authorList>
    </citation>
    <scope>NUCLEOTIDE SEQUENCE [LARGE SCALE GENOMIC DNA]</scope>
    <source>
        <strain evidence="2 3">AGMB00832</strain>
    </source>
</reference>
<name>A0ABS6D443_9FIRM</name>
<dbReference type="Proteomes" id="UP000723714">
    <property type="component" value="Unassembled WGS sequence"/>
</dbReference>
<feature type="compositionally biased region" description="Basic and acidic residues" evidence="1">
    <location>
        <begin position="25"/>
        <end position="35"/>
    </location>
</feature>
<organism evidence="2 3">
    <name type="scientific">Faecalicatena faecalis</name>
    <dbReference type="NCBI Taxonomy" id="2726362"/>
    <lineage>
        <taxon>Bacteria</taxon>
        <taxon>Bacillati</taxon>
        <taxon>Bacillota</taxon>
        <taxon>Clostridia</taxon>
        <taxon>Lachnospirales</taxon>
        <taxon>Lachnospiraceae</taxon>
        <taxon>Faecalicatena</taxon>
    </lineage>
</organism>
<proteinExistence type="predicted"/>
<evidence type="ECO:0000313" key="3">
    <source>
        <dbReference type="Proteomes" id="UP000723714"/>
    </source>
</evidence>
<dbReference type="EMBL" id="JABACJ020000008">
    <property type="protein sequence ID" value="MBU3876263.1"/>
    <property type="molecule type" value="Genomic_DNA"/>
</dbReference>
<dbReference type="RefSeq" id="WP_216241375.1">
    <property type="nucleotide sequence ID" value="NZ_JABACJ020000008.1"/>
</dbReference>
<sequence>MKRKLIIDGNAVYEIDEECMLKKRLSQDSEKKHQQTQDNQNRSSQADS</sequence>
<evidence type="ECO:0000256" key="1">
    <source>
        <dbReference type="SAM" id="MobiDB-lite"/>
    </source>
</evidence>
<protein>
    <submittedName>
        <fullName evidence="2">Uncharacterized protein</fullName>
    </submittedName>
</protein>
<feature type="region of interest" description="Disordered" evidence="1">
    <location>
        <begin position="25"/>
        <end position="48"/>
    </location>
</feature>
<gene>
    <name evidence="2" type="ORF">HGO97_010605</name>
</gene>
<comment type="caution">
    <text evidence="2">The sequence shown here is derived from an EMBL/GenBank/DDBJ whole genome shotgun (WGS) entry which is preliminary data.</text>
</comment>
<keyword evidence="3" id="KW-1185">Reference proteome</keyword>
<evidence type="ECO:0000313" key="2">
    <source>
        <dbReference type="EMBL" id="MBU3876263.1"/>
    </source>
</evidence>